<comment type="caution">
    <text evidence="1">The sequence shown here is derived from an EMBL/GenBank/DDBJ whole genome shotgun (WGS) entry which is preliminary data.</text>
</comment>
<proteinExistence type="predicted"/>
<organism evidence="1 2">
    <name type="scientific">Bauhinia variegata</name>
    <name type="common">Purple orchid tree</name>
    <name type="synonym">Phanera variegata</name>
    <dbReference type="NCBI Taxonomy" id="167791"/>
    <lineage>
        <taxon>Eukaryota</taxon>
        <taxon>Viridiplantae</taxon>
        <taxon>Streptophyta</taxon>
        <taxon>Embryophyta</taxon>
        <taxon>Tracheophyta</taxon>
        <taxon>Spermatophyta</taxon>
        <taxon>Magnoliopsida</taxon>
        <taxon>eudicotyledons</taxon>
        <taxon>Gunneridae</taxon>
        <taxon>Pentapetalae</taxon>
        <taxon>rosids</taxon>
        <taxon>fabids</taxon>
        <taxon>Fabales</taxon>
        <taxon>Fabaceae</taxon>
        <taxon>Cercidoideae</taxon>
        <taxon>Cercideae</taxon>
        <taxon>Bauhiniinae</taxon>
        <taxon>Bauhinia</taxon>
    </lineage>
</organism>
<evidence type="ECO:0000313" key="1">
    <source>
        <dbReference type="EMBL" id="KAI4345269.1"/>
    </source>
</evidence>
<evidence type="ECO:0000313" key="2">
    <source>
        <dbReference type="Proteomes" id="UP000828941"/>
    </source>
</evidence>
<protein>
    <submittedName>
        <fullName evidence="1">Uncharacterized protein</fullName>
    </submittedName>
</protein>
<reference evidence="1 2" key="1">
    <citation type="journal article" date="2022" name="DNA Res.">
        <title>Chromosomal-level genome assembly of the orchid tree Bauhinia variegata (Leguminosae; Cercidoideae) supports the allotetraploid origin hypothesis of Bauhinia.</title>
        <authorList>
            <person name="Zhong Y."/>
            <person name="Chen Y."/>
            <person name="Zheng D."/>
            <person name="Pang J."/>
            <person name="Liu Y."/>
            <person name="Luo S."/>
            <person name="Meng S."/>
            <person name="Qian L."/>
            <person name="Wei D."/>
            <person name="Dai S."/>
            <person name="Zhou R."/>
        </authorList>
    </citation>
    <scope>NUCLEOTIDE SEQUENCE [LARGE SCALE GENOMIC DNA]</scope>
    <source>
        <strain evidence="1">BV-YZ2020</strain>
    </source>
</reference>
<keyword evidence="2" id="KW-1185">Reference proteome</keyword>
<gene>
    <name evidence="1" type="ORF">L6164_012407</name>
</gene>
<name>A0ACB9P8Z0_BAUVA</name>
<dbReference type="Proteomes" id="UP000828941">
    <property type="component" value="Chromosome 5"/>
</dbReference>
<dbReference type="EMBL" id="CM039430">
    <property type="protein sequence ID" value="KAI4345269.1"/>
    <property type="molecule type" value="Genomic_DNA"/>
</dbReference>
<accession>A0ACB9P8Z0</accession>
<sequence>MGEELDVKDKSTELLKPEGIRENELEVQLAEKYASLDKLKEGMNNLKRSEDHAMNLLSDCRRRIQQLEVELDKRKESEANLFDSLVMQTRELEQSKILLEESEVEITSLRERVEKLQGSASKNMTIPNPDESRNGLENGVSTRETVNGSETEVQREKDNSSVAQEDETLASEQLKTLLKEMSLLRNELKLATEAEENSKRAMDDLALALKEVAKEANKVKDQLNLSQLELEHSKGEAERLRLLLKSTEDNYKELLNETRKEANRYQNTTERLRLEAEDSLLAWNGKETEFVNCLKRAEDEKSSAQKNFAKLLESLREAESKIKESKEENQKLRDILKQALNEANVAKEAAGIARAENAELQDSLTRKEEVLNVLARENAMLKINEVASLENIKELKQLLAEATGKELKNKDEGKSSMKESSKKLGRSARTLSITETKETQVGKNLPDKCFSFKGLIIPYKQHKEGDDDALGGSIFDEACSSDSPISQQEIEALSLDDFDQVHESPFDDVENDRNSSKRRALLRRFGELIRVRSYQRKEQSIQ</sequence>